<name>A0A9W9K6H8_9EURO</name>
<reference evidence="2" key="2">
    <citation type="journal article" date="2023" name="IMA Fungus">
        <title>Comparative genomic study of the Penicillium genus elucidates a diverse pangenome and 15 lateral gene transfer events.</title>
        <authorList>
            <person name="Petersen C."/>
            <person name="Sorensen T."/>
            <person name="Nielsen M.R."/>
            <person name="Sondergaard T.E."/>
            <person name="Sorensen J.L."/>
            <person name="Fitzpatrick D.A."/>
            <person name="Frisvad J.C."/>
            <person name="Nielsen K.L."/>
        </authorList>
    </citation>
    <scope>NUCLEOTIDE SEQUENCE</scope>
    <source>
        <strain evidence="2">IBT 30761</strain>
    </source>
</reference>
<evidence type="ECO:0000313" key="2">
    <source>
        <dbReference type="EMBL" id="KAJ5094889.1"/>
    </source>
</evidence>
<organism evidence="2 3">
    <name type="scientific">Penicillium argentinense</name>
    <dbReference type="NCBI Taxonomy" id="1131581"/>
    <lineage>
        <taxon>Eukaryota</taxon>
        <taxon>Fungi</taxon>
        <taxon>Dikarya</taxon>
        <taxon>Ascomycota</taxon>
        <taxon>Pezizomycotina</taxon>
        <taxon>Eurotiomycetes</taxon>
        <taxon>Eurotiomycetidae</taxon>
        <taxon>Eurotiales</taxon>
        <taxon>Aspergillaceae</taxon>
        <taxon>Penicillium</taxon>
    </lineage>
</organism>
<comment type="caution">
    <text evidence="2">The sequence shown here is derived from an EMBL/GenBank/DDBJ whole genome shotgun (WGS) entry which is preliminary data.</text>
</comment>
<protein>
    <submittedName>
        <fullName evidence="2">Uncharacterized protein</fullName>
    </submittedName>
</protein>
<dbReference type="RefSeq" id="XP_056473039.1">
    <property type="nucleotide sequence ID" value="XM_056619673.1"/>
</dbReference>
<keyword evidence="1" id="KW-0812">Transmembrane</keyword>
<keyword evidence="1" id="KW-1133">Transmembrane helix</keyword>
<feature type="transmembrane region" description="Helical" evidence="1">
    <location>
        <begin position="68"/>
        <end position="94"/>
    </location>
</feature>
<reference evidence="2" key="1">
    <citation type="submission" date="2022-11" db="EMBL/GenBank/DDBJ databases">
        <authorList>
            <person name="Petersen C."/>
        </authorList>
    </citation>
    <scope>NUCLEOTIDE SEQUENCE</scope>
    <source>
        <strain evidence="2">IBT 30761</strain>
    </source>
</reference>
<evidence type="ECO:0000256" key="1">
    <source>
        <dbReference type="SAM" id="Phobius"/>
    </source>
</evidence>
<gene>
    <name evidence="2" type="ORF">N7532_007180</name>
</gene>
<keyword evidence="1" id="KW-0472">Membrane</keyword>
<dbReference type="EMBL" id="JAPQKI010000006">
    <property type="protein sequence ID" value="KAJ5094889.1"/>
    <property type="molecule type" value="Genomic_DNA"/>
</dbReference>
<feature type="transmembrane region" description="Helical" evidence="1">
    <location>
        <begin position="12"/>
        <end position="34"/>
    </location>
</feature>
<sequence length="101" mass="11561">MQQDGPPRNKISKWWCIGFFIAAIVFFIIGGALVGSYLSAGYSTCKTKSNYDDYTYDYTCFDGNNSEYYGGVAMFVLGSISKFVAWVLLIIYCVQRRRRSW</sequence>
<dbReference type="AlphaFoldDB" id="A0A9W9K6H8"/>
<dbReference type="GeneID" id="81358652"/>
<dbReference type="Proteomes" id="UP001149074">
    <property type="component" value="Unassembled WGS sequence"/>
</dbReference>
<dbReference type="OrthoDB" id="3453456at2759"/>
<accession>A0A9W9K6H8</accession>
<keyword evidence="3" id="KW-1185">Reference proteome</keyword>
<evidence type="ECO:0000313" key="3">
    <source>
        <dbReference type="Proteomes" id="UP001149074"/>
    </source>
</evidence>
<proteinExistence type="predicted"/>